<dbReference type="InterPro" id="IPR036638">
    <property type="entry name" value="HLH_DNA-bd_sf"/>
</dbReference>
<name>A0A8H4NAW6_9PEZI</name>
<dbReference type="Gene3D" id="4.10.280.10">
    <property type="entry name" value="Helix-loop-helix DNA-binding domain"/>
    <property type="match status" value="1"/>
</dbReference>
<evidence type="ECO:0008006" key="5">
    <source>
        <dbReference type="Google" id="ProtNLM"/>
    </source>
</evidence>
<evidence type="ECO:0000313" key="3">
    <source>
        <dbReference type="EMBL" id="KAF4308712.1"/>
    </source>
</evidence>
<proteinExistence type="predicted"/>
<feature type="coiled-coil region" evidence="1">
    <location>
        <begin position="42"/>
        <end position="83"/>
    </location>
</feature>
<evidence type="ECO:0000256" key="2">
    <source>
        <dbReference type="SAM" id="MobiDB-lite"/>
    </source>
</evidence>
<evidence type="ECO:0000313" key="4">
    <source>
        <dbReference type="Proteomes" id="UP000572817"/>
    </source>
</evidence>
<evidence type="ECO:0000256" key="1">
    <source>
        <dbReference type="SAM" id="Coils"/>
    </source>
</evidence>
<dbReference type="EMBL" id="WWBZ02000022">
    <property type="protein sequence ID" value="KAF4308712.1"/>
    <property type="molecule type" value="Genomic_DNA"/>
</dbReference>
<organism evidence="3 4">
    <name type="scientific">Botryosphaeria dothidea</name>
    <dbReference type="NCBI Taxonomy" id="55169"/>
    <lineage>
        <taxon>Eukaryota</taxon>
        <taxon>Fungi</taxon>
        <taxon>Dikarya</taxon>
        <taxon>Ascomycota</taxon>
        <taxon>Pezizomycotina</taxon>
        <taxon>Dothideomycetes</taxon>
        <taxon>Dothideomycetes incertae sedis</taxon>
        <taxon>Botryosphaeriales</taxon>
        <taxon>Botryosphaeriaceae</taxon>
        <taxon>Botryosphaeria</taxon>
    </lineage>
</organism>
<dbReference type="Proteomes" id="UP000572817">
    <property type="component" value="Unassembled WGS sequence"/>
</dbReference>
<keyword evidence="4" id="KW-1185">Reference proteome</keyword>
<dbReference type="SUPFAM" id="SSF47459">
    <property type="entry name" value="HLH, helix-loop-helix DNA-binding domain"/>
    <property type="match status" value="1"/>
</dbReference>
<keyword evidence="1" id="KW-0175">Coiled coil</keyword>
<protein>
    <recommendedName>
        <fullName evidence="5">BHLH domain-containing protein</fullName>
    </recommendedName>
</protein>
<accession>A0A8H4NAW6</accession>
<feature type="region of interest" description="Disordered" evidence="2">
    <location>
        <begin position="1"/>
        <end position="32"/>
    </location>
</feature>
<dbReference type="AlphaFoldDB" id="A0A8H4NAW6"/>
<sequence>MFHRLRNTIPSLNGGGGTGSFEECSLDGASKTPGRLTKAVIITRAIEHINEMEAENQRMRVRYKSAVEENERLKQTVVELEVRLSL</sequence>
<gene>
    <name evidence="3" type="ORF">GTA08_BOTSDO04208</name>
</gene>
<comment type="caution">
    <text evidence="3">The sequence shown here is derived from an EMBL/GenBank/DDBJ whole genome shotgun (WGS) entry which is preliminary data.</text>
</comment>
<dbReference type="GO" id="GO:0046983">
    <property type="term" value="F:protein dimerization activity"/>
    <property type="evidence" value="ECO:0007669"/>
    <property type="project" value="InterPro"/>
</dbReference>
<reference evidence="3" key="1">
    <citation type="submission" date="2020-04" db="EMBL/GenBank/DDBJ databases">
        <title>Genome Assembly and Annotation of Botryosphaeria dothidea sdau 11-99, a Latent Pathogen of Apple Fruit Ring Rot in China.</title>
        <authorList>
            <person name="Yu C."/>
            <person name="Diao Y."/>
            <person name="Lu Q."/>
            <person name="Zhao J."/>
            <person name="Cui S."/>
            <person name="Peng C."/>
            <person name="He B."/>
            <person name="Liu H."/>
        </authorList>
    </citation>
    <scope>NUCLEOTIDE SEQUENCE [LARGE SCALE GENOMIC DNA]</scope>
    <source>
        <strain evidence="3">Sdau11-99</strain>
    </source>
</reference>